<evidence type="ECO:0000256" key="2">
    <source>
        <dbReference type="ARBA" id="ARBA00023002"/>
    </source>
</evidence>
<dbReference type="Gene3D" id="3.40.605.10">
    <property type="entry name" value="Aldehyde Dehydrogenase, Chain A, domain 1"/>
    <property type="match status" value="1"/>
</dbReference>
<dbReference type="Proteomes" id="UP000175829">
    <property type="component" value="Unassembled WGS sequence"/>
</dbReference>
<organism evidence="6 7">
    <name type="scientific">Streptomyces qinglanensis</name>
    <dbReference type="NCBI Taxonomy" id="943816"/>
    <lineage>
        <taxon>Bacteria</taxon>
        <taxon>Bacillati</taxon>
        <taxon>Actinomycetota</taxon>
        <taxon>Actinomycetes</taxon>
        <taxon>Kitasatosporales</taxon>
        <taxon>Streptomycetaceae</taxon>
        <taxon>Streptomyces</taxon>
    </lineage>
</organism>
<dbReference type="PATRIC" id="fig|943816.4.peg.2101"/>
<protein>
    <submittedName>
        <fullName evidence="6">Aldehyde dehydrogenase</fullName>
    </submittedName>
</protein>
<evidence type="ECO:0000259" key="5">
    <source>
        <dbReference type="Pfam" id="PF00171"/>
    </source>
</evidence>
<dbReference type="EMBL" id="LJGV01000022">
    <property type="protein sequence ID" value="OEU98632.1"/>
    <property type="molecule type" value="Genomic_DNA"/>
</dbReference>
<sequence length="467" mass="49276">MQHEQQDPTPPRAEQLDIVNPATEEVFSTVPVTTPEEVDRAVERACAAQAAWAALAPADRARLLRRFASAVDGRIEELGVLEMREAGHPLGSACGEAANVRDLLDYAAGGVERLTGQQIPVAGGVNLTFAEPLGVVAVIAPWNFPMPIAAWGSAPALAAGNAVLLKPAEDTPLTALRLAELALEAGLPEGLFQVLPGEGAVTGTALVDHPRVAKVVFTGSTAVGKSVMARCAQSVKRVTLELGGKSPNIVFADADLERAAAAAPGSFLDNTGQDCCARSRILVQRSVHDRFLELLEPAVHAFRAGDPADRTTAMGPLISARQRERVRGYVPEETPALIRGSVPEGPGYWYPATVLAHAEGQRAAVEEVFGPVAVLVPFEDEDEAVRLANDTDYGLSGSVWTRDSARALRVSRGVAAGNLSVNSHSSVRYSTPFGGYKQSGLGRELGPDALAAFTETKNVFISTEESQ</sequence>
<proteinExistence type="inferred from homology"/>
<evidence type="ECO:0000313" key="6">
    <source>
        <dbReference type="EMBL" id="OEU98632.1"/>
    </source>
</evidence>
<comment type="similarity">
    <text evidence="1 4">Belongs to the aldehyde dehydrogenase family.</text>
</comment>
<dbReference type="InterPro" id="IPR016162">
    <property type="entry name" value="Ald_DH_N"/>
</dbReference>
<evidence type="ECO:0000256" key="3">
    <source>
        <dbReference type="PROSITE-ProRule" id="PRU10007"/>
    </source>
</evidence>
<dbReference type="Gene3D" id="3.40.309.10">
    <property type="entry name" value="Aldehyde Dehydrogenase, Chain A, domain 2"/>
    <property type="match status" value="1"/>
</dbReference>
<comment type="caution">
    <text evidence="6">The sequence shown here is derived from an EMBL/GenBank/DDBJ whole genome shotgun (WGS) entry which is preliminary data.</text>
</comment>
<name>A0A1E7K3W7_9ACTN</name>
<dbReference type="PANTHER" id="PTHR11699">
    <property type="entry name" value="ALDEHYDE DEHYDROGENASE-RELATED"/>
    <property type="match status" value="1"/>
</dbReference>
<reference evidence="6 7" key="1">
    <citation type="journal article" date="2016" name="Front. Microbiol.">
        <title>Comparative Genomics Analysis of Streptomyces Species Reveals Their Adaptation to the Marine Environment and Their Diversity at the Genomic Level.</title>
        <authorList>
            <person name="Tian X."/>
            <person name="Zhang Z."/>
            <person name="Yang T."/>
            <person name="Chen M."/>
            <person name="Li J."/>
            <person name="Chen F."/>
            <person name="Yang J."/>
            <person name="Li W."/>
            <person name="Zhang B."/>
            <person name="Zhang Z."/>
            <person name="Wu J."/>
            <person name="Zhang C."/>
            <person name="Long L."/>
            <person name="Xiao J."/>
        </authorList>
    </citation>
    <scope>NUCLEOTIDE SEQUENCE [LARGE SCALE GENOMIC DNA]</scope>
    <source>
        <strain evidence="6 7">SCSIO M10379</strain>
    </source>
</reference>
<dbReference type="PROSITE" id="PS00687">
    <property type="entry name" value="ALDEHYDE_DEHYDR_GLU"/>
    <property type="match status" value="1"/>
</dbReference>
<dbReference type="Pfam" id="PF00171">
    <property type="entry name" value="Aldedh"/>
    <property type="match status" value="1"/>
</dbReference>
<dbReference type="GO" id="GO:0016620">
    <property type="term" value="F:oxidoreductase activity, acting on the aldehyde or oxo group of donors, NAD or NADP as acceptor"/>
    <property type="evidence" value="ECO:0007669"/>
    <property type="project" value="InterPro"/>
</dbReference>
<feature type="domain" description="Aldehyde dehydrogenase" evidence="5">
    <location>
        <begin position="13"/>
        <end position="459"/>
    </location>
</feature>
<evidence type="ECO:0000256" key="1">
    <source>
        <dbReference type="ARBA" id="ARBA00009986"/>
    </source>
</evidence>
<dbReference type="FunFam" id="3.40.605.10:FF:000026">
    <property type="entry name" value="Aldehyde dehydrogenase, putative"/>
    <property type="match status" value="1"/>
</dbReference>
<dbReference type="AlphaFoldDB" id="A0A1E7K3W7"/>
<evidence type="ECO:0000313" key="7">
    <source>
        <dbReference type="Proteomes" id="UP000175829"/>
    </source>
</evidence>
<dbReference type="FunFam" id="3.40.605.10:FF:000007">
    <property type="entry name" value="NAD/NADP-dependent betaine aldehyde dehydrogenase"/>
    <property type="match status" value="1"/>
</dbReference>
<dbReference type="InterPro" id="IPR016163">
    <property type="entry name" value="Ald_DH_C"/>
</dbReference>
<dbReference type="RefSeq" id="WP_019358188.1">
    <property type="nucleotide sequence ID" value="NZ_LJGV01000022.1"/>
</dbReference>
<dbReference type="InterPro" id="IPR029510">
    <property type="entry name" value="Ald_DH_CS_GLU"/>
</dbReference>
<dbReference type="InterPro" id="IPR015590">
    <property type="entry name" value="Aldehyde_DH_dom"/>
</dbReference>
<dbReference type="PROSITE" id="PS00070">
    <property type="entry name" value="ALDEHYDE_DEHYDR_CYS"/>
    <property type="match status" value="1"/>
</dbReference>
<feature type="active site" evidence="3">
    <location>
        <position position="241"/>
    </location>
</feature>
<gene>
    <name evidence="6" type="ORF">AN217_13310</name>
</gene>
<dbReference type="InterPro" id="IPR016161">
    <property type="entry name" value="Ald_DH/histidinol_DH"/>
</dbReference>
<keyword evidence="2 4" id="KW-0560">Oxidoreductase</keyword>
<accession>A0A1E7K3W7</accession>
<dbReference type="SUPFAM" id="SSF53720">
    <property type="entry name" value="ALDH-like"/>
    <property type="match status" value="1"/>
</dbReference>
<dbReference type="InterPro" id="IPR016160">
    <property type="entry name" value="Ald_DH_CS_CYS"/>
</dbReference>
<evidence type="ECO:0000256" key="4">
    <source>
        <dbReference type="RuleBase" id="RU003345"/>
    </source>
</evidence>